<accession>S9RXY9</accession>
<gene>
    <name evidence="2" type="ORF">ruthe_03125</name>
</gene>
<name>S9RXY9_9RHOB</name>
<organism evidence="2 3">
    <name type="scientific">Rubellimicrobium thermophilum DSM 16684</name>
    <dbReference type="NCBI Taxonomy" id="1123069"/>
    <lineage>
        <taxon>Bacteria</taxon>
        <taxon>Pseudomonadati</taxon>
        <taxon>Pseudomonadota</taxon>
        <taxon>Alphaproteobacteria</taxon>
        <taxon>Rhodobacterales</taxon>
        <taxon>Roseobacteraceae</taxon>
        <taxon>Rubellimicrobium</taxon>
    </lineage>
</organism>
<proteinExistence type="predicted"/>
<keyword evidence="3" id="KW-1185">Reference proteome</keyword>
<dbReference type="Proteomes" id="UP000015346">
    <property type="component" value="Unassembled WGS sequence"/>
</dbReference>
<dbReference type="AlphaFoldDB" id="S9RXY9"/>
<dbReference type="STRING" id="1123069.ruthe_03125"/>
<dbReference type="InterPro" id="IPR011234">
    <property type="entry name" value="Fumarylacetoacetase-like_C"/>
</dbReference>
<sequence>MIATGTPAGIGCRQTPPLWLRPGDRIEVESPGIGCLSNPIAQGGI</sequence>
<evidence type="ECO:0000313" key="3">
    <source>
        <dbReference type="Proteomes" id="UP000015346"/>
    </source>
</evidence>
<dbReference type="InterPro" id="IPR036663">
    <property type="entry name" value="Fumarylacetoacetase_C_sf"/>
</dbReference>
<protein>
    <submittedName>
        <fullName evidence="2">2-keto-4-pentenoate hydratase/2-oxohepta-3-ene-1,7-dioic acid hydratase (Catechol pathway)</fullName>
    </submittedName>
</protein>
<dbReference type="EMBL" id="AOLV01000038">
    <property type="protein sequence ID" value="EPX82900.1"/>
    <property type="molecule type" value="Genomic_DNA"/>
</dbReference>
<dbReference type="OrthoDB" id="5197601at2"/>
<dbReference type="RefSeq" id="WP_021099182.1">
    <property type="nucleotide sequence ID" value="NZ_KE557324.1"/>
</dbReference>
<dbReference type="Gene3D" id="3.90.850.10">
    <property type="entry name" value="Fumarylacetoacetase-like, C-terminal domain"/>
    <property type="match status" value="1"/>
</dbReference>
<feature type="domain" description="Fumarylacetoacetase-like C-terminal" evidence="1">
    <location>
        <begin position="2"/>
        <end position="40"/>
    </location>
</feature>
<comment type="caution">
    <text evidence="2">The sequence shown here is derived from an EMBL/GenBank/DDBJ whole genome shotgun (WGS) entry which is preliminary data.</text>
</comment>
<evidence type="ECO:0000259" key="1">
    <source>
        <dbReference type="Pfam" id="PF01557"/>
    </source>
</evidence>
<dbReference type="HOGENOM" id="CLU_3204836_0_0_5"/>
<reference evidence="2 3" key="1">
    <citation type="journal article" date="2013" name="Stand. Genomic Sci.">
        <title>Genome sequence of the reddish-pigmented Rubellimicrobium thermophilum type strain (DSM 16684(T)), a member of the Roseobacter clade.</title>
        <authorList>
            <person name="Fiebig A."/>
            <person name="Riedel T."/>
            <person name="Gronow S."/>
            <person name="Petersen J."/>
            <person name="Klenk H.P."/>
            <person name="Goker M."/>
        </authorList>
    </citation>
    <scope>NUCLEOTIDE SEQUENCE [LARGE SCALE GENOMIC DNA]</scope>
    <source>
        <strain evidence="2 3">DSM 16684</strain>
    </source>
</reference>
<dbReference type="Pfam" id="PF01557">
    <property type="entry name" value="FAA_hydrolase"/>
    <property type="match status" value="1"/>
</dbReference>
<dbReference type="SUPFAM" id="SSF56529">
    <property type="entry name" value="FAH"/>
    <property type="match status" value="1"/>
</dbReference>
<evidence type="ECO:0000313" key="2">
    <source>
        <dbReference type="EMBL" id="EPX82900.1"/>
    </source>
</evidence>
<dbReference type="GO" id="GO:0003824">
    <property type="term" value="F:catalytic activity"/>
    <property type="evidence" value="ECO:0007669"/>
    <property type="project" value="InterPro"/>
</dbReference>